<name>A0A1H8AHB3_9BACL</name>
<proteinExistence type="predicted"/>
<dbReference type="InterPro" id="IPR002471">
    <property type="entry name" value="Pept_S9_AS"/>
</dbReference>
<keyword evidence="1" id="KW-0378">Hydrolase</keyword>
<dbReference type="EMBL" id="FOCQ01000001">
    <property type="protein sequence ID" value="SEM68907.1"/>
    <property type="molecule type" value="Genomic_DNA"/>
</dbReference>
<evidence type="ECO:0000256" key="1">
    <source>
        <dbReference type="ARBA" id="ARBA00022801"/>
    </source>
</evidence>
<dbReference type="PANTHER" id="PTHR42776">
    <property type="entry name" value="SERINE PEPTIDASE S9 FAMILY MEMBER"/>
    <property type="match status" value="1"/>
</dbReference>
<dbReference type="RefSeq" id="WP_089964409.1">
    <property type="nucleotide sequence ID" value="NZ_FOCQ01000001.1"/>
</dbReference>
<evidence type="ECO:0000313" key="3">
    <source>
        <dbReference type="EMBL" id="SEM68907.1"/>
    </source>
</evidence>
<dbReference type="InterPro" id="IPR029058">
    <property type="entry name" value="AB_hydrolase_fold"/>
</dbReference>
<organism evidence="3 4">
    <name type="scientific">Lihuaxuella thermophila</name>
    <dbReference type="NCBI Taxonomy" id="1173111"/>
    <lineage>
        <taxon>Bacteria</taxon>
        <taxon>Bacillati</taxon>
        <taxon>Bacillota</taxon>
        <taxon>Bacilli</taxon>
        <taxon>Bacillales</taxon>
        <taxon>Thermoactinomycetaceae</taxon>
        <taxon>Lihuaxuella</taxon>
    </lineage>
</organism>
<dbReference type="SUPFAM" id="SSF50993">
    <property type="entry name" value="Peptidase/esterase 'gauge' domain"/>
    <property type="match status" value="1"/>
</dbReference>
<dbReference type="AlphaFoldDB" id="A0A1H8AHB3"/>
<reference evidence="3 4" key="1">
    <citation type="submission" date="2016-10" db="EMBL/GenBank/DDBJ databases">
        <authorList>
            <person name="de Groot N.N."/>
        </authorList>
    </citation>
    <scope>NUCLEOTIDE SEQUENCE [LARGE SCALE GENOMIC DNA]</scope>
    <source>
        <strain evidence="3 4">DSM 46701</strain>
    </source>
</reference>
<gene>
    <name evidence="3" type="ORF">SAMN05444955_10196</name>
</gene>
<dbReference type="OrthoDB" id="108903at2"/>
<dbReference type="STRING" id="1173111.SAMN05444955_10196"/>
<keyword evidence="4" id="KW-1185">Reference proteome</keyword>
<dbReference type="Gene3D" id="3.40.50.1820">
    <property type="entry name" value="alpha/beta hydrolase"/>
    <property type="match status" value="1"/>
</dbReference>
<evidence type="ECO:0000313" key="4">
    <source>
        <dbReference type="Proteomes" id="UP000199695"/>
    </source>
</evidence>
<dbReference type="PANTHER" id="PTHR42776:SF27">
    <property type="entry name" value="DIPEPTIDYL PEPTIDASE FAMILY MEMBER 6"/>
    <property type="match status" value="1"/>
</dbReference>
<feature type="domain" description="Peptidase S9 prolyl oligopeptidase catalytic" evidence="2">
    <location>
        <begin position="428"/>
        <end position="632"/>
    </location>
</feature>
<evidence type="ECO:0000259" key="2">
    <source>
        <dbReference type="Pfam" id="PF00326"/>
    </source>
</evidence>
<dbReference type="PROSITE" id="PS00708">
    <property type="entry name" value="PRO_ENDOPEP_SER"/>
    <property type="match status" value="1"/>
</dbReference>
<protein>
    <submittedName>
        <fullName evidence="3">Prolyl oligopeptidase family protein</fullName>
    </submittedName>
</protein>
<sequence length="634" mass="71658">MKRIESLLSARLFLCPEWVGDKIYFISNLSGQMSLYRMDQEGSIPEPLLPAYIALQNPELIDGEAFRVFPKLGKILVMIDRDGDENYQPMLIPTEGGFPEPAFGGALAAYRVHAGYSDPDKNIVYLMAESRQEQMYEAYRGNLETGALDKLGESKWGVWVSGVNADHTKAILIDSYTVGDQVVYLHEKGKDQLQLLFGKPLEQRDEGEEVKPNGIHHCHFTRDDRGLLFLTAIFDDTFGPGYLDLKTPGEVKPVAVSGTVHQGQGEMVSLKPLYDNRYLIEYNIDGVTWLYEGTFDEQNLKLDLHKVITGEAPLAGGVVEAVSYDRENDRYALSFSSATCPTQIFTLEGEDRKNISQRTRERTLGLDEKLLSPGEDASFTSFDGLRISARLYMPSEELGFTGPRPLVYYIHGGPQSQERPNFAWFSMPLIQYLTLHGFAVFVPNVRGSTGYGLNYTKQVDRDWGGKDRLDHVHAMQVLAQDPRIDTSRAAVVGRSYGGYMSLTLAARHPELWSAAVDMFGPYDLLKFIERIPETWKPYFSIAVGDPDKDRDFLTERSPSTYIGQISCPLLVIQGKNDPRVVEQESRDVVEHLRSLGKQVDYLLFENEGHDVLKFENRVRCYNAITQFFIKHLRP</sequence>
<dbReference type="GO" id="GO:0006508">
    <property type="term" value="P:proteolysis"/>
    <property type="evidence" value="ECO:0007669"/>
    <property type="project" value="InterPro"/>
</dbReference>
<dbReference type="Pfam" id="PF00326">
    <property type="entry name" value="Peptidase_S9"/>
    <property type="match status" value="1"/>
</dbReference>
<dbReference type="InterPro" id="IPR001375">
    <property type="entry name" value="Peptidase_S9_cat"/>
</dbReference>
<dbReference type="Proteomes" id="UP000199695">
    <property type="component" value="Unassembled WGS sequence"/>
</dbReference>
<accession>A0A1H8AHB3</accession>
<dbReference type="GO" id="GO:0004252">
    <property type="term" value="F:serine-type endopeptidase activity"/>
    <property type="evidence" value="ECO:0007669"/>
    <property type="project" value="InterPro"/>
</dbReference>
<dbReference type="SUPFAM" id="SSF53474">
    <property type="entry name" value="alpha/beta-Hydrolases"/>
    <property type="match status" value="1"/>
</dbReference>